<feature type="region of interest" description="Disordered" evidence="1">
    <location>
        <begin position="63"/>
        <end position="84"/>
    </location>
</feature>
<reference evidence="3 4" key="1">
    <citation type="submission" date="2021-01" db="EMBL/GenBank/DDBJ databases">
        <title>Genome Sequencing of Type Strains.</title>
        <authorList>
            <person name="Lemaire J.F."/>
            <person name="Inderbitzin P."/>
            <person name="Collins S.B."/>
            <person name="Wespe N."/>
            <person name="Knight-Connoni V."/>
        </authorList>
    </citation>
    <scope>NUCLEOTIDE SEQUENCE [LARGE SCALE GENOMIC DNA]</scope>
    <source>
        <strain evidence="3 4">DSM 23009</strain>
    </source>
</reference>
<dbReference type="Proteomes" id="UP001296923">
    <property type="component" value="Unassembled WGS sequence"/>
</dbReference>
<evidence type="ECO:0000256" key="2">
    <source>
        <dbReference type="SAM" id="Phobius"/>
    </source>
</evidence>
<dbReference type="Gene3D" id="3.30.1490.480">
    <property type="entry name" value="Endolytic murein transglycosylase"/>
    <property type="match status" value="1"/>
</dbReference>
<dbReference type="EMBL" id="JAFHKR010000039">
    <property type="protein sequence ID" value="MBN3556135.1"/>
    <property type="molecule type" value="Genomic_DNA"/>
</dbReference>
<gene>
    <name evidence="3" type="ORF">JYA63_17785</name>
</gene>
<evidence type="ECO:0000313" key="4">
    <source>
        <dbReference type="Proteomes" id="UP001296923"/>
    </source>
</evidence>
<keyword evidence="4" id="KW-1185">Reference proteome</keyword>
<evidence type="ECO:0000256" key="1">
    <source>
        <dbReference type="SAM" id="MobiDB-lite"/>
    </source>
</evidence>
<evidence type="ECO:0008006" key="5">
    <source>
        <dbReference type="Google" id="ProtNLM"/>
    </source>
</evidence>
<organism evidence="3 4">
    <name type="scientific">Fictibacillus nanhaiensis</name>
    <dbReference type="NCBI Taxonomy" id="742169"/>
    <lineage>
        <taxon>Bacteria</taxon>
        <taxon>Bacillati</taxon>
        <taxon>Bacillota</taxon>
        <taxon>Bacilli</taxon>
        <taxon>Bacillales</taxon>
        <taxon>Fictibacillaceae</taxon>
        <taxon>Fictibacillus</taxon>
    </lineage>
</organism>
<keyword evidence="2" id="KW-0812">Transmembrane</keyword>
<name>A0ABS2ZVS4_9BACL</name>
<comment type="caution">
    <text evidence="3">The sequence shown here is derived from an EMBL/GenBank/DDBJ whole genome shotgun (WGS) entry which is preliminary data.</text>
</comment>
<protein>
    <recommendedName>
        <fullName evidence="5">Endolytic transglycosylase MltG</fullName>
    </recommendedName>
</protein>
<feature type="transmembrane region" description="Helical" evidence="2">
    <location>
        <begin position="6"/>
        <end position="25"/>
    </location>
</feature>
<keyword evidence="2" id="KW-0472">Membrane</keyword>
<evidence type="ECO:0000313" key="3">
    <source>
        <dbReference type="EMBL" id="MBN3556135.1"/>
    </source>
</evidence>
<keyword evidence="2" id="KW-1133">Transmembrane helix</keyword>
<accession>A0ABS2ZVS4</accession>
<dbReference type="RefSeq" id="WP_205726856.1">
    <property type="nucleotide sequence ID" value="NZ_JAFHKR010000039.1"/>
</dbReference>
<sequence length="155" mass="17087">MTSKNLRGFSAGIILSTGILAGFYYTADTDKTSVLTDESVAEYLSEKGELAISEEEYTSLKDTDDKVAAPVAKEEPKAVPPKEEEKVYQMTLTITQGMSTGEVCDLLQKENIIKNSDEFLKYLRSNNLEGAVRAESHQVNSKMSFDEIAKEITSS</sequence>
<proteinExistence type="predicted"/>